<accession>A0A2D1U3A8</accession>
<proteinExistence type="predicted"/>
<evidence type="ECO:0000313" key="3">
    <source>
        <dbReference type="Proteomes" id="UP000223749"/>
    </source>
</evidence>
<feature type="transmembrane region" description="Helical" evidence="1">
    <location>
        <begin position="395"/>
        <end position="412"/>
    </location>
</feature>
<feature type="transmembrane region" description="Helical" evidence="1">
    <location>
        <begin position="455"/>
        <end position="476"/>
    </location>
</feature>
<feature type="transmembrane region" description="Helical" evidence="1">
    <location>
        <begin position="488"/>
        <end position="510"/>
    </location>
</feature>
<dbReference type="OrthoDB" id="1488930at2"/>
<evidence type="ECO:0000256" key="1">
    <source>
        <dbReference type="SAM" id="Phobius"/>
    </source>
</evidence>
<evidence type="ECO:0000313" key="2">
    <source>
        <dbReference type="EMBL" id="ATP56068.1"/>
    </source>
</evidence>
<organism evidence="2 3">
    <name type="scientific">Pedobacter ginsengisoli</name>
    <dbReference type="NCBI Taxonomy" id="363852"/>
    <lineage>
        <taxon>Bacteria</taxon>
        <taxon>Pseudomonadati</taxon>
        <taxon>Bacteroidota</taxon>
        <taxon>Sphingobacteriia</taxon>
        <taxon>Sphingobacteriales</taxon>
        <taxon>Sphingobacteriaceae</taxon>
        <taxon>Pedobacter</taxon>
    </lineage>
</organism>
<gene>
    <name evidence="2" type="ORF">CPT03_06140</name>
</gene>
<feature type="transmembrane region" description="Helical" evidence="1">
    <location>
        <begin position="516"/>
        <end position="533"/>
    </location>
</feature>
<dbReference type="AlphaFoldDB" id="A0A2D1U3A8"/>
<dbReference type="Proteomes" id="UP000223749">
    <property type="component" value="Chromosome"/>
</dbReference>
<feature type="transmembrane region" description="Helical" evidence="1">
    <location>
        <begin position="201"/>
        <end position="222"/>
    </location>
</feature>
<feature type="transmembrane region" description="Helical" evidence="1">
    <location>
        <begin position="424"/>
        <end position="443"/>
    </location>
</feature>
<feature type="transmembrane region" description="Helical" evidence="1">
    <location>
        <begin position="242"/>
        <end position="262"/>
    </location>
</feature>
<dbReference type="KEGG" id="pgs:CPT03_06140"/>
<dbReference type="EMBL" id="CP024091">
    <property type="protein sequence ID" value="ATP56068.1"/>
    <property type="molecule type" value="Genomic_DNA"/>
</dbReference>
<dbReference type="RefSeq" id="WP_099438010.1">
    <property type="nucleotide sequence ID" value="NZ_CP024091.1"/>
</dbReference>
<keyword evidence="1" id="KW-1133">Transmembrane helix</keyword>
<keyword evidence="1" id="KW-0472">Membrane</keyword>
<reference evidence="2 3" key="1">
    <citation type="submission" date="2017-10" db="EMBL/GenBank/DDBJ databases">
        <title>Whole genome of Pedobacter ginsengisoli T01R-27 isolated from tomato rhizosphere.</title>
        <authorList>
            <person name="Weon H.-Y."/>
            <person name="Lee S.A."/>
            <person name="Sang M.K."/>
            <person name="Song J."/>
        </authorList>
    </citation>
    <scope>NUCLEOTIDE SEQUENCE [LARGE SCALE GENOMIC DNA]</scope>
    <source>
        <strain evidence="2 3">T01R-27</strain>
    </source>
</reference>
<keyword evidence="3" id="KW-1185">Reference proteome</keyword>
<feature type="transmembrane region" description="Helical" evidence="1">
    <location>
        <begin position="326"/>
        <end position="346"/>
    </location>
</feature>
<name>A0A2D1U3A8_9SPHI</name>
<feature type="transmembrane region" description="Helical" evidence="1">
    <location>
        <begin position="111"/>
        <end position="128"/>
    </location>
</feature>
<feature type="transmembrane region" description="Helical" evidence="1">
    <location>
        <begin position="269"/>
        <end position="297"/>
    </location>
</feature>
<protein>
    <recommendedName>
        <fullName evidence="4">PNPLA domain-containing protein</fullName>
    </recommendedName>
</protein>
<keyword evidence="1" id="KW-0812">Transmembrane</keyword>
<sequence length="953" mass="107567">MKLFKLLSLVAIAGLLVTGSMTSRNHHLLFSDSAHAGILSLELTRSNSVQYKIFSEWNRPQNYVFVRDWTNPEDSIMVTDTMTPGSKAKYSEPGLKIKGVDAAERQTHADYWFILFYVFGLILLFWHYHQNIYPSKDRIKNWQFWLFSGAVVLSGLLDFIENHYILESIDLFNRLNPQNPSPDNLSEFVESGVAENVFYPALFKCILLAGTLFGFAWSISFFKRITGWLSGLSGNFLFGLRLGWTFRIVLMVLFVLFGFLILSDQGQDLLITINTSSFGTIIFLFSTSVLAALNWYLPKLYAGGFTDLLLKVPKGFLIPEKNSVDYARLLGVLTFLIPAVGILKTMQQYHMPYLLDDVPVMVILLVTLVSYQQILKYNSLDSFFAPRGVFSSFRYWMVMALFFCLMMIFPYIKDNDVEQHGRISYLALDLFLLSFAFLISVTYRTKIALVQNIEVAKVVLIAGLLLALVFILFNIPPILFALTAKFRFFTLAIAIAALICYALIFSYLLVLGKRTKVQWITFILLVGFIVSYMKMSDFHKVHTVIAKGNDPVSLETHIGNWLKHRRAEIAAYKAIHNRPYPVFFVNSYGGGIRASVWATMVVGELDLRVLTLKGSNRISNDFQHHVFSFSGASGGTIGFSLLSADRLNVKDSIASAKLSPDSTRVYKYDYLTANVVGIFGRDVFMTVIGGNWYDDRSRLQERGFEGVLCDKFGMDYSVPLREAWKKENLDLPLLFSNTYDINTGKKGIVAPVLLNKTDFPGCVFIQDLMKAEKLDLPLSAAAFLSARFPYVCPTGKFDEKHHFTDGGTLENSGAETSRQVITVFERVLAKPEFADLAVSINILSISNSILTVEYPTQDRNLYEVVAPALGILQTISSNALRADTINSVIAAQNKMKNWSYNKIQPTREMIAKNWPVLPLGWQISDEALEVMKKSLHDQKAKIDTVLLAFGTKY</sequence>
<evidence type="ECO:0008006" key="4">
    <source>
        <dbReference type="Google" id="ProtNLM"/>
    </source>
</evidence>